<evidence type="ECO:0000313" key="3">
    <source>
        <dbReference type="EMBL" id="UTH13327.1"/>
    </source>
</evidence>
<proteinExistence type="predicted"/>
<dbReference type="InterPro" id="IPR001387">
    <property type="entry name" value="Cro/C1-type_HTH"/>
</dbReference>
<feature type="domain" description="HTH cro/C1-type" evidence="2">
    <location>
        <begin position="11"/>
        <end position="65"/>
    </location>
</feature>
<dbReference type="Gene3D" id="1.10.260.40">
    <property type="entry name" value="lambda repressor-like DNA-binding domains"/>
    <property type="match status" value="1"/>
</dbReference>
<dbReference type="EMBL" id="CP073809">
    <property type="protein sequence ID" value="UTH13327.1"/>
    <property type="molecule type" value="Genomic_DNA"/>
</dbReference>
<dbReference type="SMART" id="SM00530">
    <property type="entry name" value="HTH_XRE"/>
    <property type="match status" value="1"/>
</dbReference>
<name>A0A9Q9BVT8_9STAP</name>
<evidence type="ECO:0000256" key="1">
    <source>
        <dbReference type="ARBA" id="ARBA00023125"/>
    </source>
</evidence>
<dbReference type="InterPro" id="IPR010982">
    <property type="entry name" value="Lambda_DNA-bd_dom_sf"/>
</dbReference>
<sequence>MVAPNKIAEQIIELRNSMGWTQQQLADKLKVSKQSVSNWETGEKTPRMGKIEDIANLFNVTVSYIIDGHSDHDKRNINIVEELESKGIIINFSDYEGFDKLSDEEKIEFQKKIEDAVRFELFKRKNK</sequence>
<dbReference type="RefSeq" id="WP_254249744.1">
    <property type="nucleotide sequence ID" value="NZ_CP073809.1"/>
</dbReference>
<dbReference type="GO" id="GO:0003677">
    <property type="term" value="F:DNA binding"/>
    <property type="evidence" value="ECO:0007669"/>
    <property type="project" value="UniProtKB-KW"/>
</dbReference>
<keyword evidence="1" id="KW-0238">DNA-binding</keyword>
<evidence type="ECO:0000313" key="4">
    <source>
        <dbReference type="Proteomes" id="UP001057381"/>
    </source>
</evidence>
<organism evidence="3 4">
    <name type="scientific">Macrococcus equipercicus</name>
    <dbReference type="NCBI Taxonomy" id="69967"/>
    <lineage>
        <taxon>Bacteria</taxon>
        <taxon>Bacillati</taxon>
        <taxon>Bacillota</taxon>
        <taxon>Bacilli</taxon>
        <taxon>Bacillales</taxon>
        <taxon>Staphylococcaceae</taxon>
        <taxon>Macrococcus</taxon>
    </lineage>
</organism>
<dbReference type="Pfam" id="PF01381">
    <property type="entry name" value="HTH_3"/>
    <property type="match status" value="1"/>
</dbReference>
<accession>A0A9Q9BVT8</accession>
<dbReference type="Proteomes" id="UP001057381">
    <property type="component" value="Chromosome"/>
</dbReference>
<dbReference type="PROSITE" id="PS50943">
    <property type="entry name" value="HTH_CROC1"/>
    <property type="match status" value="1"/>
</dbReference>
<dbReference type="SUPFAM" id="SSF47413">
    <property type="entry name" value="lambda repressor-like DNA-binding domains"/>
    <property type="match status" value="1"/>
</dbReference>
<protein>
    <submittedName>
        <fullName evidence="3">Helix-turn-helix domain-containing protein</fullName>
    </submittedName>
</protein>
<dbReference type="KEGG" id="mequ:KFV11_08645"/>
<dbReference type="CDD" id="cd00093">
    <property type="entry name" value="HTH_XRE"/>
    <property type="match status" value="1"/>
</dbReference>
<dbReference type="PANTHER" id="PTHR46558:SF4">
    <property type="entry name" value="DNA-BIDING PHAGE PROTEIN"/>
    <property type="match status" value="1"/>
</dbReference>
<evidence type="ECO:0000259" key="2">
    <source>
        <dbReference type="PROSITE" id="PS50943"/>
    </source>
</evidence>
<reference evidence="3" key="1">
    <citation type="submission" date="2021-04" db="EMBL/GenBank/DDBJ databases">
        <title>Complete Genome Sequences of Macrococcus spp. from dog and cattle.</title>
        <authorList>
            <person name="Schwendener S."/>
            <person name="Perreten V."/>
        </authorList>
    </citation>
    <scope>NUCLEOTIDE SEQUENCE</scope>
    <source>
        <strain evidence="3">Epi0143-OL</strain>
    </source>
</reference>
<dbReference type="PANTHER" id="PTHR46558">
    <property type="entry name" value="TRACRIPTIONAL REGULATORY PROTEIN-RELATED-RELATED"/>
    <property type="match status" value="1"/>
</dbReference>
<dbReference type="AlphaFoldDB" id="A0A9Q9BVT8"/>
<gene>
    <name evidence="3" type="ORF">KFV11_08645</name>
</gene>